<dbReference type="RefSeq" id="WP_183410423.1">
    <property type="nucleotide sequence ID" value="NZ_JACHWY010000002.1"/>
</dbReference>
<sequence length="306" mass="34372">MWFKNLLIYRFTKPFELSAEQVEEKLQEFAFKPCASQDMSTLGWVKPLGQQGSELVHTNNGCIMVCSQRQDKVLPAAVIKDALEEKVLTIREDEDRIPSRKERTDMKEQLIFEMLPRAFVKSRRQFAYIDPANGWLIVDSGSHSRAEELIVLLRDSLGSMPVIPVAPKNTAYHTMTHWLQSAAPAGFELGGECELIDSADESAVIRCKNQNLASKEILNHIDSGMLVKKLALSWSGGIEFMVDEQLTVKRLRFSDMIMERADEIHTDTAAEQFDVNFSIMNAELANFIPALLEAFGGEDTSALEAA</sequence>
<dbReference type="GO" id="GO:0005737">
    <property type="term" value="C:cytoplasm"/>
    <property type="evidence" value="ECO:0007669"/>
    <property type="project" value="UniProtKB-UniRule"/>
</dbReference>
<dbReference type="NCBIfam" id="NF001462">
    <property type="entry name" value="PRK00321.1-3"/>
    <property type="match status" value="1"/>
</dbReference>
<evidence type="ECO:0000313" key="7">
    <source>
        <dbReference type="EMBL" id="MBB3047653.1"/>
    </source>
</evidence>
<dbReference type="GO" id="GO:0006310">
    <property type="term" value="P:DNA recombination"/>
    <property type="evidence" value="ECO:0007669"/>
    <property type="project" value="UniProtKB-UniRule"/>
</dbReference>
<comment type="similarity">
    <text evidence="2 6">Belongs to the RdgC family.</text>
</comment>
<dbReference type="GO" id="GO:0000018">
    <property type="term" value="P:regulation of DNA recombination"/>
    <property type="evidence" value="ECO:0007669"/>
    <property type="project" value="TreeGrafter"/>
</dbReference>
<organism evidence="7 8">
    <name type="scientific">Litorivivens lipolytica</name>
    <dbReference type="NCBI Taxonomy" id="1524264"/>
    <lineage>
        <taxon>Bacteria</taxon>
        <taxon>Pseudomonadati</taxon>
        <taxon>Pseudomonadota</taxon>
        <taxon>Gammaproteobacteria</taxon>
        <taxon>Litorivivens</taxon>
    </lineage>
</organism>
<dbReference type="NCBIfam" id="NF001464">
    <property type="entry name" value="PRK00321.1-5"/>
    <property type="match status" value="1"/>
</dbReference>
<reference evidence="7 8" key="1">
    <citation type="submission" date="2020-08" db="EMBL/GenBank/DDBJ databases">
        <title>Genomic Encyclopedia of Type Strains, Phase III (KMG-III): the genomes of soil and plant-associated and newly described type strains.</title>
        <authorList>
            <person name="Whitman W."/>
        </authorList>
    </citation>
    <scope>NUCLEOTIDE SEQUENCE [LARGE SCALE GENOMIC DNA]</scope>
    <source>
        <strain evidence="7 8">CECT 8654</strain>
    </source>
</reference>
<evidence type="ECO:0000256" key="6">
    <source>
        <dbReference type="HAMAP-Rule" id="MF_00194"/>
    </source>
</evidence>
<dbReference type="InterPro" id="IPR007476">
    <property type="entry name" value="RdgC"/>
</dbReference>
<proteinExistence type="inferred from homology"/>
<name>A0A7W4W5V5_9GAMM</name>
<dbReference type="AlphaFoldDB" id="A0A7W4W5V5"/>
<accession>A0A7W4W5V5</accession>
<dbReference type="GO" id="GO:0003690">
    <property type="term" value="F:double-stranded DNA binding"/>
    <property type="evidence" value="ECO:0007669"/>
    <property type="project" value="TreeGrafter"/>
</dbReference>
<evidence type="ECO:0000256" key="1">
    <source>
        <dbReference type="ARBA" id="ARBA00004453"/>
    </source>
</evidence>
<dbReference type="GO" id="GO:0043590">
    <property type="term" value="C:bacterial nucleoid"/>
    <property type="evidence" value="ECO:0007669"/>
    <property type="project" value="TreeGrafter"/>
</dbReference>
<comment type="function">
    <text evidence="6">May be involved in recombination.</text>
</comment>
<dbReference type="HAMAP" id="MF_00194">
    <property type="entry name" value="RdgC"/>
    <property type="match status" value="1"/>
</dbReference>
<comment type="subcellular location">
    <subcellularLocation>
        <location evidence="1 6">Cytoplasm</location>
        <location evidence="1 6">Nucleoid</location>
    </subcellularLocation>
</comment>
<evidence type="ECO:0000256" key="3">
    <source>
        <dbReference type="ARBA" id="ARBA00022296"/>
    </source>
</evidence>
<gene>
    <name evidence="6" type="primary">rdgC</name>
    <name evidence="7" type="ORF">FHR99_001919</name>
</gene>
<protein>
    <recommendedName>
        <fullName evidence="3 6">Recombination-associated protein RdgC</fullName>
    </recommendedName>
</protein>
<dbReference type="Proteomes" id="UP000537130">
    <property type="component" value="Unassembled WGS sequence"/>
</dbReference>
<dbReference type="Pfam" id="PF04381">
    <property type="entry name" value="RdgC"/>
    <property type="match status" value="1"/>
</dbReference>
<evidence type="ECO:0000256" key="5">
    <source>
        <dbReference type="ARBA" id="ARBA00023172"/>
    </source>
</evidence>
<keyword evidence="5 6" id="KW-0233">DNA recombination</keyword>
<keyword evidence="8" id="KW-1185">Reference proteome</keyword>
<comment type="caution">
    <text evidence="7">The sequence shown here is derived from an EMBL/GenBank/DDBJ whole genome shotgun (WGS) entry which is preliminary data.</text>
</comment>
<evidence type="ECO:0000256" key="4">
    <source>
        <dbReference type="ARBA" id="ARBA00022490"/>
    </source>
</evidence>
<dbReference type="PANTHER" id="PTHR38103:SF1">
    <property type="entry name" value="RECOMBINATION-ASSOCIATED PROTEIN RDGC"/>
    <property type="match status" value="1"/>
</dbReference>
<evidence type="ECO:0000313" key="8">
    <source>
        <dbReference type="Proteomes" id="UP000537130"/>
    </source>
</evidence>
<dbReference type="PANTHER" id="PTHR38103">
    <property type="entry name" value="RECOMBINATION-ASSOCIATED PROTEIN RDGC"/>
    <property type="match status" value="1"/>
</dbReference>
<evidence type="ECO:0000256" key="2">
    <source>
        <dbReference type="ARBA" id="ARBA00008657"/>
    </source>
</evidence>
<keyword evidence="4 6" id="KW-0963">Cytoplasm</keyword>
<dbReference type="EMBL" id="JACHWY010000002">
    <property type="protein sequence ID" value="MBB3047653.1"/>
    <property type="molecule type" value="Genomic_DNA"/>
</dbReference>